<reference evidence="1 2" key="1">
    <citation type="submission" date="2019-02" db="EMBL/GenBank/DDBJ databases">
        <title>Sequencing the genomes of 1000 actinobacteria strains.</title>
        <authorList>
            <person name="Klenk H.-P."/>
        </authorList>
    </citation>
    <scope>NUCLEOTIDE SEQUENCE [LARGE SCALE GENOMIC DNA]</scope>
    <source>
        <strain evidence="1 2">DSM 45162</strain>
    </source>
</reference>
<protein>
    <submittedName>
        <fullName evidence="1">Uncharacterized protein</fullName>
    </submittedName>
</protein>
<organism evidence="1 2">
    <name type="scientific">Krasilnikovia cinnamomea</name>
    <dbReference type="NCBI Taxonomy" id="349313"/>
    <lineage>
        <taxon>Bacteria</taxon>
        <taxon>Bacillati</taxon>
        <taxon>Actinomycetota</taxon>
        <taxon>Actinomycetes</taxon>
        <taxon>Micromonosporales</taxon>
        <taxon>Micromonosporaceae</taxon>
        <taxon>Krasilnikovia</taxon>
    </lineage>
</organism>
<dbReference type="EMBL" id="SHKY01000002">
    <property type="protein sequence ID" value="RZU46600.1"/>
    <property type="molecule type" value="Genomic_DNA"/>
</dbReference>
<evidence type="ECO:0000313" key="2">
    <source>
        <dbReference type="Proteomes" id="UP000292564"/>
    </source>
</evidence>
<dbReference type="RefSeq" id="WP_165449740.1">
    <property type="nucleotide sequence ID" value="NZ_SHKY01000002.1"/>
</dbReference>
<dbReference type="AlphaFoldDB" id="A0A4Q7Z804"/>
<name>A0A4Q7Z804_9ACTN</name>
<accession>A0A4Q7Z804</accession>
<comment type="caution">
    <text evidence="1">The sequence shown here is derived from an EMBL/GenBank/DDBJ whole genome shotgun (WGS) entry which is preliminary data.</text>
</comment>
<dbReference type="Proteomes" id="UP000292564">
    <property type="component" value="Unassembled WGS sequence"/>
</dbReference>
<gene>
    <name evidence="1" type="ORF">EV385_6675</name>
</gene>
<sequence length="57" mass="6110">MGIHRRLRGAAGNPSQAVAKLHSLGQRVDELPDIAAFVRRVATTADQTAAAFARRRG</sequence>
<proteinExistence type="predicted"/>
<evidence type="ECO:0000313" key="1">
    <source>
        <dbReference type="EMBL" id="RZU46600.1"/>
    </source>
</evidence>
<keyword evidence="2" id="KW-1185">Reference proteome</keyword>